<dbReference type="PANTHER" id="PTHR11122">
    <property type="entry name" value="APOSPORY-ASSOCIATED PROTEIN C-RELATED"/>
    <property type="match status" value="1"/>
</dbReference>
<reference evidence="1 2" key="1">
    <citation type="journal article" date="2015" name="Genome Announc.">
        <title>Expanding the biotechnology potential of lactobacilli through comparative genomics of 213 strains and associated genera.</title>
        <authorList>
            <person name="Sun Z."/>
            <person name="Harris H.M."/>
            <person name="McCann A."/>
            <person name="Guo C."/>
            <person name="Argimon S."/>
            <person name="Zhang W."/>
            <person name="Yang X."/>
            <person name="Jeffery I.B."/>
            <person name="Cooney J.C."/>
            <person name="Kagawa T.F."/>
            <person name="Liu W."/>
            <person name="Song Y."/>
            <person name="Salvetti E."/>
            <person name="Wrobel A."/>
            <person name="Rasinkangas P."/>
            <person name="Parkhill J."/>
            <person name="Rea M.C."/>
            <person name="O'Sullivan O."/>
            <person name="Ritari J."/>
            <person name="Douillard F.P."/>
            <person name="Paul Ross R."/>
            <person name="Yang R."/>
            <person name="Briner A.E."/>
            <person name="Felis G.E."/>
            <person name="de Vos W.M."/>
            <person name="Barrangou R."/>
            <person name="Klaenhammer T.R."/>
            <person name="Caufield P.W."/>
            <person name="Cui Y."/>
            <person name="Zhang H."/>
            <person name="O'Toole P.W."/>
        </authorList>
    </citation>
    <scope>NUCLEOTIDE SEQUENCE [LARGE SCALE GENOMIC DNA]</scope>
    <source>
        <strain evidence="1 2">DSM 23026</strain>
    </source>
</reference>
<proteinExistence type="predicted"/>
<comment type="caution">
    <text evidence="1">The sequence shown here is derived from an EMBL/GenBank/DDBJ whole genome shotgun (WGS) entry which is preliminary data.</text>
</comment>
<sequence length="292" mass="33306">MITIKSNRLTVEIDQLGAQVTHVVGSESEYDYIWNGQAWTRHAPILFPSIGKSNNDQYQLDGKIYSMSQHGFARDYQWENVKKADDQVLLELKANDKTKELFPFNFVLQVEYKVVENKLITLYRVTNADDKAMPFALGSHPGFNVPVDDDGVFEDYSLTFSPNQKEVQRLGVNPAPFRDGTKKPYEAVKNSELALNHEMFDDGLIIMDAKKIDSVTLHSDQTAHSIKLDIKDFPYVTLWAMEHKTEPFLCIEPFAGLPDEASDTPTDWMNKKGNTILEPGESREFEYAMELN</sequence>
<dbReference type="Pfam" id="PF01263">
    <property type="entry name" value="Aldose_epim"/>
    <property type="match status" value="1"/>
</dbReference>
<dbReference type="OrthoDB" id="9795355at2"/>
<evidence type="ECO:0000313" key="1">
    <source>
        <dbReference type="EMBL" id="KRO25429.1"/>
    </source>
</evidence>
<evidence type="ECO:0000313" key="2">
    <source>
        <dbReference type="Proteomes" id="UP000051249"/>
    </source>
</evidence>
<dbReference type="SUPFAM" id="SSF74650">
    <property type="entry name" value="Galactose mutarotase-like"/>
    <property type="match status" value="1"/>
</dbReference>
<dbReference type="InterPro" id="IPR037481">
    <property type="entry name" value="LacX"/>
</dbReference>
<dbReference type="InterPro" id="IPR014718">
    <property type="entry name" value="GH-type_carb-bd"/>
</dbReference>
<dbReference type="InterPro" id="IPR008183">
    <property type="entry name" value="Aldose_1/G6P_1-epimerase"/>
</dbReference>
<dbReference type="GO" id="GO:0016853">
    <property type="term" value="F:isomerase activity"/>
    <property type="evidence" value="ECO:0007669"/>
    <property type="project" value="InterPro"/>
</dbReference>
<dbReference type="Proteomes" id="UP000051249">
    <property type="component" value="Unassembled WGS sequence"/>
</dbReference>
<keyword evidence="2" id="KW-1185">Reference proteome</keyword>
<accession>A0A0R2NI06</accession>
<gene>
    <name evidence="1" type="ORF">IV88_GL000160</name>
</gene>
<dbReference type="RefSeq" id="WP_057798890.1">
    <property type="nucleotide sequence ID" value="NZ_BJZZ01000009.1"/>
</dbReference>
<dbReference type="EMBL" id="JQCQ01000010">
    <property type="protein sequence ID" value="KRO25429.1"/>
    <property type="molecule type" value="Genomic_DNA"/>
</dbReference>
<organism evidence="1 2">
    <name type="scientific">Pediococcus argentinicus</name>
    <dbReference type="NCBI Taxonomy" id="480391"/>
    <lineage>
        <taxon>Bacteria</taxon>
        <taxon>Bacillati</taxon>
        <taxon>Bacillota</taxon>
        <taxon>Bacilli</taxon>
        <taxon>Lactobacillales</taxon>
        <taxon>Lactobacillaceae</taxon>
        <taxon>Pediococcus</taxon>
    </lineage>
</organism>
<dbReference type="GO" id="GO:0005975">
    <property type="term" value="P:carbohydrate metabolic process"/>
    <property type="evidence" value="ECO:0007669"/>
    <property type="project" value="InterPro"/>
</dbReference>
<dbReference type="PANTHER" id="PTHR11122:SF13">
    <property type="entry name" value="GLUCOSE-6-PHOSPHATE 1-EPIMERASE"/>
    <property type="match status" value="1"/>
</dbReference>
<dbReference type="PATRIC" id="fig|480391.4.peg.163"/>
<dbReference type="AlphaFoldDB" id="A0A0R2NI06"/>
<name>A0A0R2NI06_9LACO</name>
<dbReference type="InterPro" id="IPR011013">
    <property type="entry name" value="Gal_mutarotase_sf_dom"/>
</dbReference>
<evidence type="ECO:0008006" key="3">
    <source>
        <dbReference type="Google" id="ProtNLM"/>
    </source>
</evidence>
<dbReference type="GO" id="GO:0030246">
    <property type="term" value="F:carbohydrate binding"/>
    <property type="evidence" value="ECO:0007669"/>
    <property type="project" value="InterPro"/>
</dbReference>
<dbReference type="Gene3D" id="2.70.98.10">
    <property type="match status" value="1"/>
</dbReference>
<dbReference type="CDD" id="cd09024">
    <property type="entry name" value="Aldose_epim_lacX"/>
    <property type="match status" value="1"/>
</dbReference>
<protein>
    <recommendedName>
        <fullName evidence="3">Galactose mutarotase-like protein</fullName>
    </recommendedName>
</protein>